<dbReference type="GO" id="GO:0005774">
    <property type="term" value="C:vacuolar membrane"/>
    <property type="evidence" value="ECO:0007669"/>
    <property type="project" value="UniProtKB-SubCell"/>
</dbReference>
<dbReference type="Proteomes" id="UP000053617">
    <property type="component" value="Unassembled WGS sequence"/>
</dbReference>
<keyword evidence="5 17" id="KW-0812">Transmembrane</keyword>
<dbReference type="InterPro" id="IPR044492">
    <property type="entry name" value="P_typ_ATPase_HD_dom"/>
</dbReference>
<evidence type="ECO:0000256" key="16">
    <source>
        <dbReference type="ARBA" id="ARBA00059328"/>
    </source>
</evidence>
<dbReference type="SMART" id="SM00831">
    <property type="entry name" value="Cation_ATPase_N"/>
    <property type="match status" value="1"/>
</dbReference>
<keyword evidence="9 17" id="KW-0067">ATP-binding</keyword>
<comment type="similarity">
    <text evidence="17">Belongs to the cation transport ATPase (P-type) (TC 3.A.3) family.</text>
</comment>
<dbReference type="SUPFAM" id="SSF56784">
    <property type="entry name" value="HAD-like"/>
    <property type="match status" value="1"/>
</dbReference>
<dbReference type="SFLD" id="SFLDF00027">
    <property type="entry name" value="p-type_atpase"/>
    <property type="match status" value="1"/>
</dbReference>
<dbReference type="Gene3D" id="3.40.1110.10">
    <property type="entry name" value="Calcium-transporting ATPase, cytoplasmic domain N"/>
    <property type="match status" value="1"/>
</dbReference>
<dbReference type="InterPro" id="IPR023298">
    <property type="entry name" value="ATPase_P-typ_TM_dom_sf"/>
</dbReference>
<name>A0A0D2FVH4_9EURO</name>
<dbReference type="OrthoDB" id="3352408at2759"/>
<accession>A0A0D2FVH4</accession>
<evidence type="ECO:0000256" key="15">
    <source>
        <dbReference type="ARBA" id="ARBA00048694"/>
    </source>
</evidence>
<gene>
    <name evidence="20" type="ORF">Z518_04136</name>
</gene>
<dbReference type="VEuPathDB" id="FungiDB:Z518_04136"/>
<evidence type="ECO:0000256" key="12">
    <source>
        <dbReference type="ARBA" id="ARBA00022989"/>
    </source>
</evidence>
<comment type="function">
    <text evidence="16">This magnesium-dependent enzyme catalyzes the hydrolysis of ATP coupled with the transport of calcium. Transports the calcium to the vacuole and participates in the control of the cytosolic free calcium.</text>
</comment>
<dbReference type="GeneID" id="25292207"/>
<dbReference type="FunFam" id="2.70.150.10:FF:000028">
    <property type="entry name" value="Calcium-transporting ATPase"/>
    <property type="match status" value="1"/>
</dbReference>
<dbReference type="AlphaFoldDB" id="A0A0D2FVH4"/>
<keyword evidence="7 17" id="KW-0547">Nucleotide-binding</keyword>
<protein>
    <recommendedName>
        <fullName evidence="17">Calcium-transporting ATPase</fullName>
        <ecNumber evidence="17">7.2.2.10</ecNumber>
    </recommendedName>
</protein>
<dbReference type="InterPro" id="IPR004014">
    <property type="entry name" value="ATPase_P-typ_cation-transptr_N"/>
</dbReference>
<keyword evidence="14 17" id="KW-0472">Membrane</keyword>
<evidence type="ECO:0000256" key="7">
    <source>
        <dbReference type="ARBA" id="ARBA00022741"/>
    </source>
</evidence>
<proteinExistence type="inferred from homology"/>
<evidence type="ECO:0000256" key="17">
    <source>
        <dbReference type="RuleBase" id="RU361146"/>
    </source>
</evidence>
<dbReference type="Pfam" id="PF00690">
    <property type="entry name" value="Cation_ATPase_N"/>
    <property type="match status" value="1"/>
</dbReference>
<dbReference type="FunFam" id="3.40.1110.10:FF:000031">
    <property type="entry name" value="Calcium-transporting ATPase"/>
    <property type="match status" value="1"/>
</dbReference>
<evidence type="ECO:0000313" key="20">
    <source>
        <dbReference type="EMBL" id="KIX06162.1"/>
    </source>
</evidence>
<keyword evidence="21" id="KW-1185">Reference proteome</keyword>
<dbReference type="STRING" id="1442369.A0A0D2FVH4"/>
<dbReference type="InterPro" id="IPR036412">
    <property type="entry name" value="HAD-like_sf"/>
</dbReference>
<evidence type="ECO:0000256" key="13">
    <source>
        <dbReference type="ARBA" id="ARBA00023065"/>
    </source>
</evidence>
<feature type="transmembrane region" description="Helical" evidence="17">
    <location>
        <begin position="280"/>
        <end position="299"/>
    </location>
</feature>
<evidence type="ECO:0000256" key="2">
    <source>
        <dbReference type="ARBA" id="ARBA00022448"/>
    </source>
</evidence>
<dbReference type="PROSITE" id="PS00154">
    <property type="entry name" value="ATPASE_E1_E2"/>
    <property type="match status" value="1"/>
</dbReference>
<dbReference type="InterPro" id="IPR008250">
    <property type="entry name" value="ATPase_P-typ_transduc_dom_A_sf"/>
</dbReference>
<dbReference type="Gene3D" id="1.20.1110.10">
    <property type="entry name" value="Calcium-transporting ATPase, transmembrane domain"/>
    <property type="match status" value="1"/>
</dbReference>
<dbReference type="InterPro" id="IPR006408">
    <property type="entry name" value="P-type_ATPase_IIB"/>
</dbReference>
<keyword evidence="11" id="KW-1278">Translocase</keyword>
<feature type="transmembrane region" description="Helical" evidence="17">
    <location>
        <begin position="1134"/>
        <end position="1155"/>
    </location>
</feature>
<feature type="transmembrane region" description="Helical" evidence="17">
    <location>
        <begin position="447"/>
        <end position="471"/>
    </location>
</feature>
<feature type="domain" description="Cation-transporting P-type ATPase N-terminal" evidence="19">
    <location>
        <begin position="197"/>
        <end position="267"/>
    </location>
</feature>
<dbReference type="PANTHER" id="PTHR24093">
    <property type="entry name" value="CATION TRANSPORTING ATPASE"/>
    <property type="match status" value="1"/>
</dbReference>
<dbReference type="Pfam" id="PF00689">
    <property type="entry name" value="Cation_ATPase_C"/>
    <property type="match status" value="1"/>
</dbReference>
<keyword evidence="4 17" id="KW-0109">Calcium transport</keyword>
<dbReference type="GO" id="GO:0016887">
    <property type="term" value="F:ATP hydrolysis activity"/>
    <property type="evidence" value="ECO:0007669"/>
    <property type="project" value="InterPro"/>
</dbReference>
<dbReference type="Gene3D" id="3.40.50.1000">
    <property type="entry name" value="HAD superfamily/HAD-like"/>
    <property type="match status" value="1"/>
</dbReference>
<evidence type="ECO:0000256" key="4">
    <source>
        <dbReference type="ARBA" id="ARBA00022568"/>
    </source>
</evidence>
<evidence type="ECO:0000256" key="18">
    <source>
        <dbReference type="SAM" id="MobiDB-lite"/>
    </source>
</evidence>
<comment type="function">
    <text evidence="17">Catalyzes the hydrolysis of ATP coupled with the transport of calcium.</text>
</comment>
<feature type="transmembrane region" description="Helical" evidence="17">
    <location>
        <begin position="930"/>
        <end position="951"/>
    </location>
</feature>
<dbReference type="SFLD" id="SFLDS00003">
    <property type="entry name" value="Haloacid_Dehalogenase"/>
    <property type="match status" value="1"/>
</dbReference>
<dbReference type="NCBIfam" id="TIGR01494">
    <property type="entry name" value="ATPase_P-type"/>
    <property type="match status" value="2"/>
</dbReference>
<evidence type="ECO:0000256" key="1">
    <source>
        <dbReference type="ARBA" id="ARBA00004128"/>
    </source>
</evidence>
<dbReference type="InterPro" id="IPR018303">
    <property type="entry name" value="ATPase_P-typ_P_site"/>
</dbReference>
<dbReference type="SUPFAM" id="SSF81665">
    <property type="entry name" value="Calcium ATPase, transmembrane domain M"/>
    <property type="match status" value="1"/>
</dbReference>
<feature type="transmembrane region" description="Helical" evidence="17">
    <location>
        <begin position="1109"/>
        <end position="1128"/>
    </location>
</feature>
<organism evidence="20 21">
    <name type="scientific">Rhinocladiella mackenziei CBS 650.93</name>
    <dbReference type="NCBI Taxonomy" id="1442369"/>
    <lineage>
        <taxon>Eukaryota</taxon>
        <taxon>Fungi</taxon>
        <taxon>Dikarya</taxon>
        <taxon>Ascomycota</taxon>
        <taxon>Pezizomycotina</taxon>
        <taxon>Eurotiomycetes</taxon>
        <taxon>Chaetothyriomycetidae</taxon>
        <taxon>Chaetothyriales</taxon>
        <taxon>Herpotrichiellaceae</taxon>
        <taxon>Rhinocladiella</taxon>
    </lineage>
</organism>
<dbReference type="EC" id="7.2.2.10" evidence="17"/>
<dbReference type="SUPFAM" id="SSF81653">
    <property type="entry name" value="Calcium ATPase, transduction domain A"/>
    <property type="match status" value="1"/>
</dbReference>
<evidence type="ECO:0000256" key="14">
    <source>
        <dbReference type="ARBA" id="ARBA00023136"/>
    </source>
</evidence>
<dbReference type="Pfam" id="PF00122">
    <property type="entry name" value="E1-E2_ATPase"/>
    <property type="match status" value="1"/>
</dbReference>
<dbReference type="Pfam" id="PF13246">
    <property type="entry name" value="Cation_ATPase"/>
    <property type="match status" value="1"/>
</dbReference>
<dbReference type="InterPro" id="IPR006068">
    <property type="entry name" value="ATPase_P-typ_cation-transptr_C"/>
</dbReference>
<dbReference type="HOGENOM" id="CLU_002360_9_3_1"/>
<evidence type="ECO:0000256" key="3">
    <source>
        <dbReference type="ARBA" id="ARBA00022554"/>
    </source>
</evidence>
<feature type="transmembrane region" description="Helical" evidence="17">
    <location>
        <begin position="491"/>
        <end position="518"/>
    </location>
</feature>
<dbReference type="InterPro" id="IPR023214">
    <property type="entry name" value="HAD_sf"/>
</dbReference>
<dbReference type="CDD" id="cd02081">
    <property type="entry name" value="P-type_ATPase_Ca_PMCA-like"/>
    <property type="match status" value="1"/>
</dbReference>
<dbReference type="EMBL" id="KN847477">
    <property type="protein sequence ID" value="KIX06162.1"/>
    <property type="molecule type" value="Genomic_DNA"/>
</dbReference>
<reference evidence="20 21" key="1">
    <citation type="submission" date="2015-01" db="EMBL/GenBank/DDBJ databases">
        <title>The Genome Sequence of Rhinocladiella mackenzie CBS 650.93.</title>
        <authorList>
            <consortium name="The Broad Institute Genomics Platform"/>
            <person name="Cuomo C."/>
            <person name="de Hoog S."/>
            <person name="Gorbushina A."/>
            <person name="Stielow B."/>
            <person name="Teixiera M."/>
            <person name="Abouelleil A."/>
            <person name="Chapman S.B."/>
            <person name="Priest M."/>
            <person name="Young S.K."/>
            <person name="Wortman J."/>
            <person name="Nusbaum C."/>
            <person name="Birren B."/>
        </authorList>
    </citation>
    <scope>NUCLEOTIDE SEQUENCE [LARGE SCALE GENOMIC DNA]</scope>
    <source>
        <strain evidence="20 21">CBS 650.93</strain>
    </source>
</reference>
<comment type="subcellular location">
    <subcellularLocation>
        <location evidence="17">Membrane</location>
        <topology evidence="17">Multi-pass membrane protein</topology>
    </subcellularLocation>
    <subcellularLocation>
        <location evidence="1">Vacuole membrane</location>
        <topology evidence="1">Multi-pass membrane protein</topology>
    </subcellularLocation>
</comment>
<keyword evidence="2 17" id="KW-0813">Transport</keyword>
<feature type="region of interest" description="Disordered" evidence="18">
    <location>
        <begin position="1"/>
        <end position="89"/>
    </location>
</feature>
<dbReference type="Gene3D" id="2.70.150.10">
    <property type="entry name" value="Calcium-transporting ATPase, cytoplasmic transduction domain A"/>
    <property type="match status" value="1"/>
</dbReference>
<feature type="region of interest" description="Disordered" evidence="18">
    <location>
        <begin position="1184"/>
        <end position="1262"/>
    </location>
</feature>
<dbReference type="InterPro" id="IPR023299">
    <property type="entry name" value="ATPase_P-typ_cyto_dom_N"/>
</dbReference>
<dbReference type="RefSeq" id="XP_013273298.1">
    <property type="nucleotide sequence ID" value="XM_013417844.1"/>
</dbReference>
<keyword evidence="8 17" id="KW-0106">Calcium</keyword>
<evidence type="ECO:0000256" key="5">
    <source>
        <dbReference type="ARBA" id="ARBA00022692"/>
    </source>
</evidence>
<keyword evidence="10" id="KW-0460">Magnesium</keyword>
<comment type="catalytic activity">
    <reaction evidence="15 17">
        <text>Ca(2+)(in) + ATP + H2O = Ca(2+)(out) + ADP + phosphate + H(+)</text>
        <dbReference type="Rhea" id="RHEA:18105"/>
        <dbReference type="ChEBI" id="CHEBI:15377"/>
        <dbReference type="ChEBI" id="CHEBI:15378"/>
        <dbReference type="ChEBI" id="CHEBI:29108"/>
        <dbReference type="ChEBI" id="CHEBI:30616"/>
        <dbReference type="ChEBI" id="CHEBI:43474"/>
        <dbReference type="ChEBI" id="CHEBI:456216"/>
        <dbReference type="EC" id="7.2.2.10"/>
    </reaction>
</comment>
<dbReference type="GO" id="GO:0005524">
    <property type="term" value="F:ATP binding"/>
    <property type="evidence" value="ECO:0007669"/>
    <property type="project" value="UniProtKB-KW"/>
</dbReference>
<dbReference type="PANTHER" id="PTHR24093:SF369">
    <property type="entry name" value="CALCIUM-TRANSPORTING ATPASE"/>
    <property type="match status" value="1"/>
</dbReference>
<dbReference type="NCBIfam" id="TIGR01517">
    <property type="entry name" value="ATPase-IIB_Ca"/>
    <property type="match status" value="1"/>
</dbReference>
<dbReference type="GO" id="GO:0046872">
    <property type="term" value="F:metal ion binding"/>
    <property type="evidence" value="ECO:0007669"/>
    <property type="project" value="UniProtKB-KW"/>
</dbReference>
<dbReference type="GO" id="GO:0005886">
    <property type="term" value="C:plasma membrane"/>
    <property type="evidence" value="ECO:0007669"/>
    <property type="project" value="TreeGrafter"/>
</dbReference>
<evidence type="ECO:0000256" key="9">
    <source>
        <dbReference type="ARBA" id="ARBA00022840"/>
    </source>
</evidence>
<feature type="transmembrane region" description="Helical" evidence="17">
    <location>
        <begin position="1077"/>
        <end position="1097"/>
    </location>
</feature>
<dbReference type="FunFam" id="3.40.50.1000:FF:000018">
    <property type="entry name" value="Calcium-transporting ATPase"/>
    <property type="match status" value="1"/>
</dbReference>
<evidence type="ECO:0000256" key="11">
    <source>
        <dbReference type="ARBA" id="ARBA00022967"/>
    </source>
</evidence>
<evidence type="ECO:0000256" key="8">
    <source>
        <dbReference type="ARBA" id="ARBA00022837"/>
    </source>
</evidence>
<evidence type="ECO:0000259" key="19">
    <source>
        <dbReference type="SMART" id="SM00831"/>
    </source>
</evidence>
<keyword evidence="3" id="KW-0926">Vacuole</keyword>
<dbReference type="GO" id="GO:0006874">
    <property type="term" value="P:intracellular calcium ion homeostasis"/>
    <property type="evidence" value="ECO:0007669"/>
    <property type="project" value="TreeGrafter"/>
</dbReference>
<feature type="transmembrane region" description="Helical" evidence="17">
    <location>
        <begin position="963"/>
        <end position="981"/>
    </location>
</feature>
<dbReference type="InterPro" id="IPR001757">
    <property type="entry name" value="P_typ_ATPase"/>
</dbReference>
<feature type="compositionally biased region" description="Polar residues" evidence="18">
    <location>
        <begin position="67"/>
        <end position="78"/>
    </location>
</feature>
<dbReference type="PRINTS" id="PR00119">
    <property type="entry name" value="CATATPASE"/>
</dbReference>
<evidence type="ECO:0000256" key="10">
    <source>
        <dbReference type="ARBA" id="ARBA00022842"/>
    </source>
</evidence>
<dbReference type="SUPFAM" id="SSF81660">
    <property type="entry name" value="Metal cation-transporting ATPase, ATP-binding domain N"/>
    <property type="match status" value="1"/>
</dbReference>
<feature type="compositionally biased region" description="Polar residues" evidence="18">
    <location>
        <begin position="10"/>
        <end position="33"/>
    </location>
</feature>
<keyword evidence="12 17" id="KW-1133">Transmembrane helix</keyword>
<dbReference type="InterPro" id="IPR059000">
    <property type="entry name" value="ATPase_P-type_domA"/>
</dbReference>
<dbReference type="SFLD" id="SFLDG00002">
    <property type="entry name" value="C1.7:_P-type_atpase_like"/>
    <property type="match status" value="1"/>
</dbReference>
<keyword evidence="13 17" id="KW-0406">Ion transport</keyword>
<feature type="transmembrane region" description="Helical" evidence="17">
    <location>
        <begin position="251"/>
        <end position="268"/>
    </location>
</feature>
<dbReference type="GO" id="GO:0005388">
    <property type="term" value="F:P-type calcium transporter activity"/>
    <property type="evidence" value="ECO:0007669"/>
    <property type="project" value="UniProtKB-EC"/>
</dbReference>
<feature type="compositionally biased region" description="Basic and acidic residues" evidence="18">
    <location>
        <begin position="1200"/>
        <end position="1210"/>
    </location>
</feature>
<evidence type="ECO:0000313" key="21">
    <source>
        <dbReference type="Proteomes" id="UP000053617"/>
    </source>
</evidence>
<keyword evidence="6" id="KW-0479">Metal-binding</keyword>
<evidence type="ECO:0000256" key="6">
    <source>
        <dbReference type="ARBA" id="ARBA00022723"/>
    </source>
</evidence>
<sequence>MDGQNPPSAPQITLDTSNLSEQPTLPSPTATTSGHRRGYSMSTPPQTAIDEGSYLSPTTPERKHTFDGSTLNSRSGSVQFGDASTRFRSNSGISATSSVTLYAKSSLEYESPEEALRPDKGNEKDFQVPNNPFAFSPGELNKLLNPKSLSAYKALGGLRGLEKGLRTSITAGLSVDETRLDGQVSFAEATATGSDRAFSDVPLNRTTSAITLQEVKGQFEDRLRVFRDNRLPERKPDGILLLIWRAYNDKILILLTIAAVISLALGIYETVAGESGVDWVEGVAICVAIIIVVTVGAANDWQKERQFVKLNKRKDDREVKVIRSGKSIQISVHDITVGDVLHLEPGDAVPADGIFITGHGVKCDESSATGESDQMKKTPGDEVWQRIQDGTATAKLDPFIISGSKVLEGVGTYLVTSVGVNSSYGKILMSLQTDNEPTPLQVKLGKLANWIGGLGSSAAGLLFFVLLIKFLANLSGDDRPGPEKAQEFLDILIVAITVIVVAVPEGLPLAVTLALAFATTRMLKENNLVRVLRACETMGNATTICSDKTGTLTQNKMTVVAGTVGSNEKFSSHPESNSHAVPFATMFGKISGEVKEVFRLSVTLNSTAFEGEEKGVPTFIGSKTEVALLTLAKEHLGLDNVAAERSSYHVKQLIPFDSARKCMGIVIQHEGGYRLLVKGAAEIMLASATKTISNIYEKQYEVVDLLAEEKEAISATIEDYAQHSLRTIGMLYKDFPQWPPRGAKTLEDDAKMADFADIFHEMIWVGVVGIHDPLREGVIEAVAQCQHSGVVVRMVTGDNMTTARAIASDCGILRKDEEGVVMEGPKFRQLSNEEMDKVLPKLRVLARSSPEDKRILVGRLKHLGETVAVTGDGTNDGPALKMADVGFSMGIAGTEVAKEASSIILLDDNFSSTITALMWGRAVNDAVKKFLQFQITVNITAVVLTFVSAVSSDSNHSVLTAVQLLWVNLIMDTLAALALATDAPTKKILDRPPQPKSEALITINMWKMIIGQAIYQLIVTFILYFAGMSILGYDEDQRMELDTIVFNSFVWMQIFNELNNRRLDNKFNIFENIHRNFWFLGINCIMVGGQIMIVFVGGRAFSITSLNGAQWAISLLTALPCLLWGVLIRCFPDPWFAVAFNGVVGTMTIILRPIWKVMRIIFHPVAQALRAVSRFAKRTTRKMFDKKASQEEDEQEQIVDEERPYTRATEKGPMTGKEGSGIMFGPKSVSAETDNIDSDTNSNNATPLRDMPVPSVSVTGPN</sequence>
<feature type="transmembrane region" description="Helical" evidence="17">
    <location>
        <begin position="1013"/>
        <end position="1033"/>
    </location>
</feature>